<evidence type="ECO:0000313" key="1">
    <source>
        <dbReference type="EMBL" id="KAL3872549.1"/>
    </source>
</evidence>
<name>A0ABD3WF28_SINWO</name>
<dbReference type="Proteomes" id="UP001634394">
    <property type="component" value="Unassembled WGS sequence"/>
</dbReference>
<keyword evidence="2" id="KW-1185">Reference proteome</keyword>
<feature type="non-terminal residue" evidence="1">
    <location>
        <position position="67"/>
    </location>
</feature>
<feature type="non-terminal residue" evidence="1">
    <location>
        <position position="1"/>
    </location>
</feature>
<reference evidence="1 2" key="1">
    <citation type="submission" date="2024-11" db="EMBL/GenBank/DDBJ databases">
        <title>Chromosome-level genome assembly of the freshwater bivalve Anodonta woodiana.</title>
        <authorList>
            <person name="Chen X."/>
        </authorList>
    </citation>
    <scope>NUCLEOTIDE SEQUENCE [LARGE SCALE GENOMIC DNA]</scope>
    <source>
        <strain evidence="1">MN2024</strain>
        <tissue evidence="1">Gills</tissue>
    </source>
</reference>
<accession>A0ABD3WF28</accession>
<proteinExistence type="predicted"/>
<dbReference type="AlphaFoldDB" id="A0ABD3WF28"/>
<dbReference type="EMBL" id="JBJQND010000006">
    <property type="protein sequence ID" value="KAL3872549.1"/>
    <property type="molecule type" value="Genomic_DNA"/>
</dbReference>
<gene>
    <name evidence="1" type="ORF">ACJMK2_035772</name>
</gene>
<comment type="caution">
    <text evidence="1">The sequence shown here is derived from an EMBL/GenBank/DDBJ whole genome shotgun (WGS) entry which is preliminary data.</text>
</comment>
<evidence type="ECO:0000313" key="2">
    <source>
        <dbReference type="Proteomes" id="UP001634394"/>
    </source>
</evidence>
<organism evidence="1 2">
    <name type="scientific">Sinanodonta woodiana</name>
    <name type="common">Chinese pond mussel</name>
    <name type="synonym">Anodonta woodiana</name>
    <dbReference type="NCBI Taxonomy" id="1069815"/>
    <lineage>
        <taxon>Eukaryota</taxon>
        <taxon>Metazoa</taxon>
        <taxon>Spiralia</taxon>
        <taxon>Lophotrochozoa</taxon>
        <taxon>Mollusca</taxon>
        <taxon>Bivalvia</taxon>
        <taxon>Autobranchia</taxon>
        <taxon>Heteroconchia</taxon>
        <taxon>Palaeoheterodonta</taxon>
        <taxon>Unionida</taxon>
        <taxon>Unionoidea</taxon>
        <taxon>Unionidae</taxon>
        <taxon>Unioninae</taxon>
        <taxon>Sinanodonta</taxon>
    </lineage>
</organism>
<sequence length="67" mass="7625">QTDLVREVLLNSEIYQSEVPVDILGTSSIEALSTRPVAYNPTIWNFIKQHVEFPPSSLLDQDGTWHK</sequence>
<protein>
    <submittedName>
        <fullName evidence="1">Uncharacterized protein</fullName>
    </submittedName>
</protein>